<evidence type="ECO:0000256" key="1">
    <source>
        <dbReference type="SAM" id="Phobius"/>
    </source>
</evidence>
<keyword evidence="1" id="KW-1133">Transmembrane helix</keyword>
<protein>
    <recommendedName>
        <fullName evidence="4">SdpI family protein</fullName>
    </recommendedName>
</protein>
<evidence type="ECO:0000313" key="2">
    <source>
        <dbReference type="EMBL" id="WNY25359.1"/>
    </source>
</evidence>
<reference evidence="2 3" key="1">
    <citation type="submission" date="2023-07" db="EMBL/GenBank/DDBJ databases">
        <title>Closed genoem sequence of Methanosarcinaceae archaeon Ac7.</title>
        <authorList>
            <person name="Poehlein A."/>
            <person name="Protasov E."/>
            <person name="Platt K."/>
            <person name="Reeh H."/>
            <person name="Daniel R."/>
            <person name="Brune A."/>
        </authorList>
    </citation>
    <scope>NUCLEOTIDE SEQUENCE [LARGE SCALE GENOMIC DNA]</scope>
    <source>
        <strain evidence="2 3">Ac7</strain>
    </source>
</reference>
<evidence type="ECO:0008006" key="4">
    <source>
        <dbReference type="Google" id="ProtNLM"/>
    </source>
</evidence>
<keyword evidence="1" id="KW-0812">Transmembrane</keyword>
<feature type="transmembrane region" description="Helical" evidence="1">
    <location>
        <begin position="90"/>
        <end position="111"/>
    </location>
</feature>
<feature type="transmembrane region" description="Helical" evidence="1">
    <location>
        <begin position="65"/>
        <end position="84"/>
    </location>
</feature>
<dbReference type="InterPro" id="IPR025962">
    <property type="entry name" value="SdpI/YhfL"/>
</dbReference>
<keyword evidence="3" id="KW-1185">Reference proteome</keyword>
<evidence type="ECO:0000313" key="3">
    <source>
        <dbReference type="Proteomes" id="UP001303587"/>
    </source>
</evidence>
<sequence length="123" mass="14677">MTIFMAVDYVYLPALLSAPVILFMVGIWMYKFPPKKVNYYMGYRTPRSKRSPEAWREANRYSSKLLVEFSLILIAVTLWLWFLKDPTDEYAAQMAFIDTFLLLLFMVLLIIMTERHLKKMFEN</sequence>
<dbReference type="Pfam" id="PF13630">
    <property type="entry name" value="SdpI"/>
    <property type="match status" value="1"/>
</dbReference>
<dbReference type="AlphaFoldDB" id="A0AA96V2K2"/>
<accession>A0AA96V2K2</accession>
<proteinExistence type="predicted"/>
<feature type="transmembrane region" description="Helical" evidence="1">
    <location>
        <begin position="12"/>
        <end position="30"/>
    </location>
</feature>
<dbReference type="Proteomes" id="UP001303587">
    <property type="component" value="Chromosome"/>
</dbReference>
<keyword evidence="1" id="KW-0472">Membrane</keyword>
<organism evidence="2 3">
    <name type="scientific">Methanolapillus millepedarum</name>
    <dbReference type="NCBI Taxonomy" id="3028296"/>
    <lineage>
        <taxon>Archaea</taxon>
        <taxon>Methanobacteriati</taxon>
        <taxon>Methanobacteriota</taxon>
        <taxon>Stenosarchaea group</taxon>
        <taxon>Methanomicrobia</taxon>
        <taxon>Methanosarcinales</taxon>
        <taxon>Methanosarcinaceae</taxon>
        <taxon>Methanolapillus</taxon>
    </lineage>
</organism>
<gene>
    <name evidence="2" type="ORF">MsAc7_09090</name>
</gene>
<dbReference type="EMBL" id="CP131060">
    <property type="protein sequence ID" value="WNY25359.1"/>
    <property type="molecule type" value="Genomic_DNA"/>
</dbReference>
<name>A0AA96V2K2_9EURY</name>